<gene>
    <name evidence="2" type="ORF">GVO57_09330</name>
</gene>
<evidence type="ECO:0000313" key="2">
    <source>
        <dbReference type="EMBL" id="QHL90983.1"/>
    </source>
</evidence>
<dbReference type="AlphaFoldDB" id="A0A7Z2NW75"/>
<sequence length="153" mass="16713">MTQDDRVEWLAAAADALREYPADLLRIGIAEARKRADHPSKIIPAVVGHVEELLIARRRELQRARDAASPPAPALPTDGSRHCSAEDAREILERYGFKSSVPATTVERGPRRLPTVDDYVALGVSRDVAEKAVADRRARCDGSPAPSNSSHRS</sequence>
<name>A0A7Z2NW75_9SPHN</name>
<dbReference type="RefSeq" id="WP_160592913.1">
    <property type="nucleotide sequence ID" value="NZ_CP047895.1"/>
</dbReference>
<proteinExistence type="predicted"/>
<evidence type="ECO:0000313" key="3">
    <source>
        <dbReference type="Proteomes" id="UP000464468"/>
    </source>
</evidence>
<evidence type="ECO:0000256" key="1">
    <source>
        <dbReference type="SAM" id="MobiDB-lite"/>
    </source>
</evidence>
<feature type="region of interest" description="Disordered" evidence="1">
    <location>
        <begin position="62"/>
        <end position="85"/>
    </location>
</feature>
<organism evidence="2 3">
    <name type="scientific">Sphingomonas changnyeongensis</name>
    <dbReference type="NCBI Taxonomy" id="2698679"/>
    <lineage>
        <taxon>Bacteria</taxon>
        <taxon>Pseudomonadati</taxon>
        <taxon>Pseudomonadota</taxon>
        <taxon>Alphaproteobacteria</taxon>
        <taxon>Sphingomonadales</taxon>
        <taxon>Sphingomonadaceae</taxon>
        <taxon>Sphingomonas</taxon>
    </lineage>
</organism>
<accession>A0A7Z2NW75</accession>
<dbReference type="Proteomes" id="UP000464468">
    <property type="component" value="Chromosome"/>
</dbReference>
<reference evidence="2 3" key="1">
    <citation type="submission" date="2020-01" db="EMBL/GenBank/DDBJ databases">
        <title>Sphingomonas sp. C33 whole genome sequece.</title>
        <authorList>
            <person name="Park C."/>
        </authorList>
    </citation>
    <scope>NUCLEOTIDE SEQUENCE [LARGE SCALE GENOMIC DNA]</scope>
    <source>
        <strain evidence="2 3">C33</strain>
    </source>
</reference>
<keyword evidence="3" id="KW-1185">Reference proteome</keyword>
<dbReference type="EMBL" id="CP047895">
    <property type="protein sequence ID" value="QHL90983.1"/>
    <property type="molecule type" value="Genomic_DNA"/>
</dbReference>
<dbReference type="KEGG" id="schy:GVO57_09330"/>
<protein>
    <submittedName>
        <fullName evidence="2">Uncharacterized protein</fullName>
    </submittedName>
</protein>